<dbReference type="RefSeq" id="XP_008881450.1">
    <property type="nucleotide sequence ID" value="XM_008883228.1"/>
</dbReference>
<dbReference type="GeneID" id="20092291"/>
<accession>A0A024T7S3</accession>
<organism evidence="1">
    <name type="scientific">Aphanomyces invadans</name>
    <dbReference type="NCBI Taxonomy" id="157072"/>
    <lineage>
        <taxon>Eukaryota</taxon>
        <taxon>Sar</taxon>
        <taxon>Stramenopiles</taxon>
        <taxon>Oomycota</taxon>
        <taxon>Saprolegniomycetes</taxon>
        <taxon>Saprolegniales</taxon>
        <taxon>Verrucalvaceae</taxon>
        <taxon>Aphanomyces</taxon>
    </lineage>
</organism>
<gene>
    <name evidence="1" type="ORF">H310_15241</name>
</gene>
<dbReference type="VEuPathDB" id="FungiDB:H310_15241"/>
<feature type="non-terminal residue" evidence="1">
    <location>
        <position position="249"/>
    </location>
</feature>
<dbReference type="eggNOG" id="ENOG502SUBE">
    <property type="taxonomic scope" value="Eukaryota"/>
</dbReference>
<reference evidence="1" key="1">
    <citation type="submission" date="2013-12" db="EMBL/GenBank/DDBJ databases">
        <title>The Genome Sequence of Aphanomyces invadans NJM9701.</title>
        <authorList>
            <consortium name="The Broad Institute Genomics Platform"/>
            <person name="Russ C."/>
            <person name="Tyler B."/>
            <person name="van West P."/>
            <person name="Dieguez-Uribeondo J."/>
            <person name="Young S.K."/>
            <person name="Zeng Q."/>
            <person name="Gargeya S."/>
            <person name="Fitzgerald M."/>
            <person name="Abouelleil A."/>
            <person name="Alvarado L."/>
            <person name="Chapman S.B."/>
            <person name="Gainer-Dewar J."/>
            <person name="Goldberg J."/>
            <person name="Griggs A."/>
            <person name="Gujja S."/>
            <person name="Hansen M."/>
            <person name="Howarth C."/>
            <person name="Imamovic A."/>
            <person name="Ireland A."/>
            <person name="Larimer J."/>
            <person name="McCowan C."/>
            <person name="Murphy C."/>
            <person name="Pearson M."/>
            <person name="Poon T.W."/>
            <person name="Priest M."/>
            <person name="Roberts A."/>
            <person name="Saif S."/>
            <person name="Shea T."/>
            <person name="Sykes S."/>
            <person name="Wortman J."/>
            <person name="Nusbaum C."/>
            <person name="Birren B."/>
        </authorList>
    </citation>
    <scope>NUCLEOTIDE SEQUENCE [LARGE SCALE GENOMIC DNA]</scope>
    <source>
        <strain evidence="1">NJM9701</strain>
    </source>
</reference>
<sequence length="249" mass="28303">MENAPAVAESFTVQLHPHVRNFKGHSSGTSCDRMTITASTLEEFKMQLIDRVPPHLKREVEFDGDTPLWAPSEAPQRDDVNRFVYFYPPNKRTMELDSITLSTLRSWRNGKVWLHIHKYSNAVSSKARWVLVEKNLIAPAERDRAGAATTASLFDLKRRLRELHPNFQSHDINWHLWANAIQSSEAHLQEGMMTQPPPPHLIHLFNFAPISAEVQLTNLRRGVGIAASFNDNISNSVKIIAQAVKSLKR</sequence>
<dbReference type="EMBL" id="KI914196">
    <property type="protein sequence ID" value="ETV89918.1"/>
    <property type="molecule type" value="Genomic_DNA"/>
</dbReference>
<proteinExistence type="predicted"/>
<evidence type="ECO:0000313" key="1">
    <source>
        <dbReference type="EMBL" id="ETV89918.1"/>
    </source>
</evidence>
<dbReference type="AlphaFoldDB" id="A0A024T7S3"/>
<name>A0A024T7S3_9STRA</name>
<protein>
    <submittedName>
        <fullName evidence="1">Uncharacterized protein</fullName>
    </submittedName>
</protein>
<dbReference type="OrthoDB" id="7760243at2759"/>